<organism evidence="1 2">
    <name type="scientific">Platanthera guangdongensis</name>
    <dbReference type="NCBI Taxonomy" id="2320717"/>
    <lineage>
        <taxon>Eukaryota</taxon>
        <taxon>Viridiplantae</taxon>
        <taxon>Streptophyta</taxon>
        <taxon>Embryophyta</taxon>
        <taxon>Tracheophyta</taxon>
        <taxon>Spermatophyta</taxon>
        <taxon>Magnoliopsida</taxon>
        <taxon>Liliopsida</taxon>
        <taxon>Asparagales</taxon>
        <taxon>Orchidaceae</taxon>
        <taxon>Orchidoideae</taxon>
        <taxon>Orchideae</taxon>
        <taxon>Orchidinae</taxon>
        <taxon>Platanthera</taxon>
    </lineage>
</organism>
<dbReference type="Proteomes" id="UP001412067">
    <property type="component" value="Unassembled WGS sequence"/>
</dbReference>
<evidence type="ECO:0000313" key="1">
    <source>
        <dbReference type="EMBL" id="KAK8939910.1"/>
    </source>
</evidence>
<accession>A0ABR2LGP1</accession>
<name>A0ABR2LGP1_9ASPA</name>
<gene>
    <name evidence="1" type="ORF">KSP40_PGU003836</name>
</gene>
<protein>
    <submittedName>
        <fullName evidence="1">Uncharacterized protein</fullName>
    </submittedName>
</protein>
<sequence>MKVVSGIHCQLNMILPGSWRDLEVGLQTSRARVVLIKNSGLELELDEPVINRLEIELDELDKLDD</sequence>
<dbReference type="EMBL" id="JBBWWR010000020">
    <property type="protein sequence ID" value="KAK8939910.1"/>
    <property type="molecule type" value="Genomic_DNA"/>
</dbReference>
<comment type="caution">
    <text evidence="1">The sequence shown here is derived from an EMBL/GenBank/DDBJ whole genome shotgun (WGS) entry which is preliminary data.</text>
</comment>
<reference evidence="1 2" key="1">
    <citation type="journal article" date="2022" name="Nat. Plants">
        <title>Genomes of leafy and leafless Platanthera orchids illuminate the evolution of mycoheterotrophy.</title>
        <authorList>
            <person name="Li M.H."/>
            <person name="Liu K.W."/>
            <person name="Li Z."/>
            <person name="Lu H.C."/>
            <person name="Ye Q.L."/>
            <person name="Zhang D."/>
            <person name="Wang J.Y."/>
            <person name="Li Y.F."/>
            <person name="Zhong Z.M."/>
            <person name="Liu X."/>
            <person name="Yu X."/>
            <person name="Liu D.K."/>
            <person name="Tu X.D."/>
            <person name="Liu B."/>
            <person name="Hao Y."/>
            <person name="Liao X.Y."/>
            <person name="Jiang Y.T."/>
            <person name="Sun W.H."/>
            <person name="Chen J."/>
            <person name="Chen Y.Q."/>
            <person name="Ai Y."/>
            <person name="Zhai J.W."/>
            <person name="Wu S.S."/>
            <person name="Zhou Z."/>
            <person name="Hsiao Y.Y."/>
            <person name="Wu W.L."/>
            <person name="Chen Y.Y."/>
            <person name="Lin Y.F."/>
            <person name="Hsu J.L."/>
            <person name="Li C.Y."/>
            <person name="Wang Z.W."/>
            <person name="Zhao X."/>
            <person name="Zhong W.Y."/>
            <person name="Ma X.K."/>
            <person name="Ma L."/>
            <person name="Huang J."/>
            <person name="Chen G.Z."/>
            <person name="Huang M.Z."/>
            <person name="Huang L."/>
            <person name="Peng D.H."/>
            <person name="Luo Y.B."/>
            <person name="Zou S.Q."/>
            <person name="Chen S.P."/>
            <person name="Lan S."/>
            <person name="Tsai W.C."/>
            <person name="Van de Peer Y."/>
            <person name="Liu Z.J."/>
        </authorList>
    </citation>
    <scope>NUCLEOTIDE SEQUENCE [LARGE SCALE GENOMIC DNA]</scope>
    <source>
        <strain evidence="1">Lor288</strain>
    </source>
</reference>
<evidence type="ECO:0000313" key="2">
    <source>
        <dbReference type="Proteomes" id="UP001412067"/>
    </source>
</evidence>
<proteinExistence type="predicted"/>
<keyword evidence="2" id="KW-1185">Reference proteome</keyword>